<feature type="transmembrane region" description="Helical" evidence="1">
    <location>
        <begin position="267"/>
        <end position="288"/>
    </location>
</feature>
<dbReference type="Proteomes" id="UP000252795">
    <property type="component" value="Unassembled WGS sequence"/>
</dbReference>
<feature type="transmembrane region" description="Helical" evidence="1">
    <location>
        <begin position="300"/>
        <end position="320"/>
    </location>
</feature>
<dbReference type="InterPro" id="IPR002656">
    <property type="entry name" value="Acyl_transf_3_dom"/>
</dbReference>
<accession>A0A350RTC8</accession>
<dbReference type="GO" id="GO:0000271">
    <property type="term" value="P:polysaccharide biosynthetic process"/>
    <property type="evidence" value="ECO:0007669"/>
    <property type="project" value="TreeGrafter"/>
</dbReference>
<feature type="transmembrane region" description="Helical" evidence="1">
    <location>
        <begin position="133"/>
        <end position="152"/>
    </location>
</feature>
<dbReference type="EMBL" id="QNSA01000002">
    <property type="protein sequence ID" value="RBP76219.1"/>
    <property type="molecule type" value="Genomic_DNA"/>
</dbReference>
<feature type="transmembrane region" description="Helical" evidence="1">
    <location>
        <begin position="12"/>
        <end position="30"/>
    </location>
</feature>
<dbReference type="GO" id="GO:0016020">
    <property type="term" value="C:membrane"/>
    <property type="evidence" value="ECO:0007669"/>
    <property type="project" value="TreeGrafter"/>
</dbReference>
<keyword evidence="1" id="KW-0472">Membrane</keyword>
<evidence type="ECO:0000256" key="1">
    <source>
        <dbReference type="SAM" id="Phobius"/>
    </source>
</evidence>
<dbReference type="RefSeq" id="WP_113879186.1">
    <property type="nucleotide sequence ID" value="NZ_CAXEXJ010000005.1"/>
</dbReference>
<evidence type="ECO:0000313" key="6">
    <source>
        <dbReference type="Proteomes" id="UP000253065"/>
    </source>
</evidence>
<comment type="caution">
    <text evidence="4">The sequence shown here is derived from an EMBL/GenBank/DDBJ whole genome shotgun (WGS) entry which is preliminary data.</text>
</comment>
<dbReference type="EMBL" id="QPJB01000002">
    <property type="protein sequence ID" value="RCW37092.1"/>
    <property type="molecule type" value="Genomic_DNA"/>
</dbReference>
<feature type="transmembrane region" description="Helical" evidence="1">
    <location>
        <begin position="50"/>
        <end position="67"/>
    </location>
</feature>
<dbReference type="InterPro" id="IPR050879">
    <property type="entry name" value="Acyltransferase_3"/>
</dbReference>
<keyword evidence="6" id="KW-1185">Reference proteome</keyword>
<evidence type="ECO:0000259" key="2">
    <source>
        <dbReference type="Pfam" id="PF01757"/>
    </source>
</evidence>
<dbReference type="AlphaFoldDB" id="A0A350RTC8"/>
<evidence type="ECO:0000313" key="5">
    <source>
        <dbReference type="Proteomes" id="UP000252795"/>
    </source>
</evidence>
<organism evidence="4 5">
    <name type="scientific">Marinobacter nauticus</name>
    <name type="common">Marinobacter hydrocarbonoclasticus</name>
    <name type="synonym">Marinobacter aquaeolei</name>
    <dbReference type="NCBI Taxonomy" id="2743"/>
    <lineage>
        <taxon>Bacteria</taxon>
        <taxon>Pseudomonadati</taxon>
        <taxon>Pseudomonadota</taxon>
        <taxon>Gammaproteobacteria</taxon>
        <taxon>Pseudomonadales</taxon>
        <taxon>Marinobacteraceae</taxon>
        <taxon>Marinobacter</taxon>
    </lineage>
</organism>
<reference evidence="4 5" key="1">
    <citation type="submission" date="2018-07" db="EMBL/GenBank/DDBJ databases">
        <title>Freshwater and sediment microbial communities from various areas in North America, analyzing microbe dynamics in response to fracking.</title>
        <authorList>
            <person name="Lamendella R."/>
        </authorList>
    </citation>
    <scope>NUCLEOTIDE SEQUENCE [LARGE SCALE GENOMIC DNA]</scope>
    <source>
        <strain evidence="4 5">114E</strain>
        <strain evidence="3 6">114E_o</strain>
    </source>
</reference>
<dbReference type="GO" id="GO:0016747">
    <property type="term" value="F:acyltransferase activity, transferring groups other than amino-acyl groups"/>
    <property type="evidence" value="ECO:0007669"/>
    <property type="project" value="InterPro"/>
</dbReference>
<gene>
    <name evidence="4" type="ORF">DET51_102238</name>
    <name evidence="3" type="ORF">DET64_102238</name>
</gene>
<name>A0A350RTC8_MARNT</name>
<evidence type="ECO:0000313" key="4">
    <source>
        <dbReference type="EMBL" id="RCW37092.1"/>
    </source>
</evidence>
<dbReference type="Proteomes" id="UP000253065">
    <property type="component" value="Unassembled WGS sequence"/>
</dbReference>
<feature type="transmembrane region" description="Helical" evidence="1">
    <location>
        <begin position="164"/>
        <end position="181"/>
    </location>
</feature>
<keyword evidence="1" id="KW-0812">Transmembrane</keyword>
<feature type="domain" description="Acyltransferase 3" evidence="2">
    <location>
        <begin position="9"/>
        <end position="315"/>
    </location>
</feature>
<evidence type="ECO:0000313" key="3">
    <source>
        <dbReference type="EMBL" id="RBP76219.1"/>
    </source>
</evidence>
<feature type="transmembrane region" description="Helical" evidence="1">
    <location>
        <begin position="79"/>
        <end position="99"/>
    </location>
</feature>
<dbReference type="Pfam" id="PF01757">
    <property type="entry name" value="Acyl_transf_3"/>
    <property type="match status" value="1"/>
</dbReference>
<keyword evidence="1" id="KW-1133">Transmembrane helix</keyword>
<proteinExistence type="predicted"/>
<protein>
    <submittedName>
        <fullName evidence="4">Peptidoglycan/LPS O-acetylase OafA/YrhL</fullName>
    </submittedName>
</protein>
<dbReference type="PANTHER" id="PTHR23028">
    <property type="entry name" value="ACETYLTRANSFERASE"/>
    <property type="match status" value="1"/>
</dbReference>
<feature type="transmembrane region" description="Helical" evidence="1">
    <location>
        <begin position="241"/>
        <end position="260"/>
    </location>
</feature>
<dbReference type="PANTHER" id="PTHR23028:SF131">
    <property type="entry name" value="BLR2367 PROTEIN"/>
    <property type="match status" value="1"/>
</dbReference>
<sequence length="356" mass="39889">MPNGQDRLPALDALRGIAALGVVLFHYLPYYDKLYGHSFSTPDTLGFGRYGVHLFFILSGFVIFMTLERTRSASWFGLARAFRLLPALWAGIVLTWIAVQLMGPADRMVSPGSALLNITLLHEYLGHPHVDGAYWSLVIEATFYVWIALLFYGLGSWQRMRPVLWAWTLASYAAVIWWKAIPDGLEFLIKDLLFTRYAPLFISGMLIYRWHRHNRLPVADLALLTLTISHCLLAYKAPFNLFVLGCYGVFGLAVAGYLNVLARPGMLWLGSISYTLYLVHQNIGYGVIDLAYKSGLPGQLGVMMALAVAIGLAAALHYGIEKPALRWFRQWRKRAVPDTGLTLINAPVPKKAENLD</sequence>